<dbReference type="PROSITE" id="PS51898">
    <property type="entry name" value="TYR_RECOMBINASE"/>
    <property type="match status" value="1"/>
</dbReference>
<dbReference type="SUPFAM" id="SSF56349">
    <property type="entry name" value="DNA breaking-rejoining enzymes"/>
    <property type="match status" value="1"/>
</dbReference>
<evidence type="ECO:0000256" key="1">
    <source>
        <dbReference type="ARBA" id="ARBA00023125"/>
    </source>
</evidence>
<evidence type="ECO:0000313" key="5">
    <source>
        <dbReference type="Proteomes" id="UP000009374"/>
    </source>
</evidence>
<gene>
    <name evidence="4" type="ORF">UBAL3_78920066</name>
</gene>
<dbReference type="Gene3D" id="1.10.150.130">
    <property type="match status" value="1"/>
</dbReference>
<dbReference type="InterPro" id="IPR010998">
    <property type="entry name" value="Integrase_recombinase_N"/>
</dbReference>
<feature type="domain" description="Tyr recombinase" evidence="3">
    <location>
        <begin position="157"/>
        <end position="342"/>
    </location>
</feature>
<organism evidence="4 5">
    <name type="scientific">Leptospirillum ferrodiazotrophum</name>
    <dbReference type="NCBI Taxonomy" id="412449"/>
    <lineage>
        <taxon>Bacteria</taxon>
        <taxon>Pseudomonadati</taxon>
        <taxon>Nitrospirota</taxon>
        <taxon>Nitrospiria</taxon>
        <taxon>Nitrospirales</taxon>
        <taxon>Nitrospiraceae</taxon>
        <taxon>Leptospirillum</taxon>
    </lineage>
</organism>
<dbReference type="InterPro" id="IPR011010">
    <property type="entry name" value="DNA_brk_join_enz"/>
</dbReference>
<evidence type="ECO:0000313" key="4">
    <source>
        <dbReference type="EMBL" id="EES53473.1"/>
    </source>
</evidence>
<keyword evidence="2" id="KW-0233">DNA recombination</keyword>
<dbReference type="InterPro" id="IPR050090">
    <property type="entry name" value="Tyrosine_recombinase_XerCD"/>
</dbReference>
<name>C6HV99_9BACT</name>
<keyword evidence="1" id="KW-0238">DNA-binding</keyword>
<dbReference type="CDD" id="cd00796">
    <property type="entry name" value="INT_Rci_Hp1_C"/>
    <property type="match status" value="1"/>
</dbReference>
<dbReference type="EMBL" id="GG693862">
    <property type="protein sequence ID" value="EES53473.1"/>
    <property type="molecule type" value="Genomic_DNA"/>
</dbReference>
<dbReference type="PANTHER" id="PTHR30349:SF94">
    <property type="entry name" value="INTEGRASE_RECOMBINASE HI_1414-RELATED"/>
    <property type="match status" value="1"/>
</dbReference>
<dbReference type="Pfam" id="PF00589">
    <property type="entry name" value="Phage_integrase"/>
    <property type="match status" value="1"/>
</dbReference>
<reference evidence="4 5" key="1">
    <citation type="journal article" date="2009" name="Appl. Environ. Microbiol.">
        <title>Community genomic and proteomic analyses of chemoautotrophic iron-oxidizing "Leptospirillum rubarum" (Group II) and "Leptospirillum ferrodiazotrophum" (Group III) bacteria in acid mine drainage biofilms.</title>
        <authorList>
            <person name="Goltsman D.S."/>
            <person name="Denef V.J."/>
            <person name="Singer S.W."/>
            <person name="VerBerkmoes N.C."/>
            <person name="Lefsrud M."/>
            <person name="Mueller R.S."/>
            <person name="Dick G.J."/>
            <person name="Sun C.L."/>
            <person name="Wheeler K.E."/>
            <person name="Zemla A."/>
            <person name="Baker B.J."/>
            <person name="Hauser L."/>
            <person name="Land M."/>
            <person name="Shah M.B."/>
            <person name="Thelen M.P."/>
            <person name="Hettich R.L."/>
            <person name="Banfield J.F."/>
        </authorList>
    </citation>
    <scope>NUCLEOTIDE SEQUENCE [LARGE SCALE GENOMIC DNA]</scope>
</reference>
<dbReference type="Proteomes" id="UP000009374">
    <property type="component" value="Unassembled WGS sequence"/>
</dbReference>
<dbReference type="InterPro" id="IPR013762">
    <property type="entry name" value="Integrase-like_cat_sf"/>
</dbReference>
<proteinExistence type="predicted"/>
<dbReference type="GO" id="GO:0006310">
    <property type="term" value="P:DNA recombination"/>
    <property type="evidence" value="ECO:0007669"/>
    <property type="project" value="UniProtKB-KW"/>
</dbReference>
<dbReference type="Gene3D" id="1.10.443.10">
    <property type="entry name" value="Intergrase catalytic core"/>
    <property type="match status" value="1"/>
</dbReference>
<dbReference type="PANTHER" id="PTHR30349">
    <property type="entry name" value="PHAGE INTEGRASE-RELATED"/>
    <property type="match status" value="1"/>
</dbReference>
<sequence length="342" mass="39196">MATFDKRGDLQWRDQIRRKGYPVQRKTFNSRAEVEAWAAVVESEMARGIFVSRAEAEKTILDEALDRYEREVTSCQKGAVQYASLIRIWKRTPFAARFLSSIQGSDLAKYRDEWLKSVSPKTVSHELGILSRLFHTAIKDWGMGGMVNPVSQIRKPKLPKGRDRRLLPGEMDRIISASESPVLSDIIRFALETGMRRSEIAGMTWDLVDLKKRTTTLPETKNGEKRIVLLSMEAIRILSNLPRRIDGKVWGMGPDSITHAFIRALTRARAIYEKDREEKGEKPDDSFLADLTFHDLRHEATSRFFEKGLNPMQVAAITGHKTLQMLKRYTHLKAQDLVELLK</sequence>
<dbReference type="GO" id="GO:0003677">
    <property type="term" value="F:DNA binding"/>
    <property type="evidence" value="ECO:0007669"/>
    <property type="project" value="UniProtKB-KW"/>
</dbReference>
<evidence type="ECO:0000256" key="2">
    <source>
        <dbReference type="ARBA" id="ARBA00023172"/>
    </source>
</evidence>
<keyword evidence="5" id="KW-1185">Reference proteome</keyword>
<dbReference type="GO" id="GO:0015074">
    <property type="term" value="P:DNA integration"/>
    <property type="evidence" value="ECO:0007669"/>
    <property type="project" value="InterPro"/>
</dbReference>
<dbReference type="InterPro" id="IPR002104">
    <property type="entry name" value="Integrase_catalytic"/>
</dbReference>
<dbReference type="AlphaFoldDB" id="C6HV99"/>
<accession>C6HV99</accession>
<protein>
    <submittedName>
        <fullName evidence="4">Putative phage integrase</fullName>
    </submittedName>
</protein>
<evidence type="ECO:0000259" key="3">
    <source>
        <dbReference type="PROSITE" id="PS51898"/>
    </source>
</evidence>